<organism evidence="1 2">
    <name type="scientific">Sorghum bicolor</name>
    <name type="common">Sorghum</name>
    <name type="synonym">Sorghum vulgare</name>
    <dbReference type="NCBI Taxonomy" id="4558"/>
    <lineage>
        <taxon>Eukaryota</taxon>
        <taxon>Viridiplantae</taxon>
        <taxon>Streptophyta</taxon>
        <taxon>Embryophyta</taxon>
        <taxon>Tracheophyta</taxon>
        <taxon>Spermatophyta</taxon>
        <taxon>Magnoliopsida</taxon>
        <taxon>Liliopsida</taxon>
        <taxon>Poales</taxon>
        <taxon>Poaceae</taxon>
        <taxon>PACMAD clade</taxon>
        <taxon>Panicoideae</taxon>
        <taxon>Andropogonodae</taxon>
        <taxon>Andropogoneae</taxon>
        <taxon>Sorghinae</taxon>
        <taxon>Sorghum</taxon>
    </lineage>
</organism>
<dbReference type="eggNOG" id="KOG1192">
    <property type="taxonomic scope" value="Eukaryota"/>
</dbReference>
<dbReference type="InParanoid" id="A0A194YSG6"/>
<evidence type="ECO:0000313" key="2">
    <source>
        <dbReference type="Proteomes" id="UP000000768"/>
    </source>
</evidence>
<evidence type="ECO:0000313" key="1">
    <source>
        <dbReference type="EMBL" id="KXG31184.1"/>
    </source>
</evidence>
<dbReference type="Proteomes" id="UP000000768">
    <property type="component" value="Chromosome 4"/>
</dbReference>
<sequence length="86" mass="9284">MARADVVVGREEIAAAVERLMRPDTAEAEAEDMRKRAALLKDFVKSIIGFSESLGSLNNCCSFLSNKCGSVSVIISICNSECLTKL</sequence>
<keyword evidence="2" id="KW-1185">Reference proteome</keyword>
<reference evidence="2" key="2">
    <citation type="journal article" date="2018" name="Plant J.">
        <title>The Sorghum bicolor reference genome: improved assembly, gene annotations, a transcriptome atlas, and signatures of genome organization.</title>
        <authorList>
            <person name="McCormick R.F."/>
            <person name="Truong S.K."/>
            <person name="Sreedasyam A."/>
            <person name="Jenkins J."/>
            <person name="Shu S."/>
            <person name="Sims D."/>
            <person name="Kennedy M."/>
            <person name="Amirebrahimi M."/>
            <person name="Weers B.D."/>
            <person name="McKinley B."/>
            <person name="Mattison A."/>
            <person name="Morishige D.T."/>
            <person name="Grimwood J."/>
            <person name="Schmutz J."/>
            <person name="Mullet J.E."/>
        </authorList>
    </citation>
    <scope>NUCLEOTIDE SEQUENCE [LARGE SCALE GENOMIC DNA]</scope>
    <source>
        <strain evidence="2">cv. BTx623</strain>
    </source>
</reference>
<name>A0A194YSG6_SORBI</name>
<reference evidence="1 2" key="1">
    <citation type="journal article" date="2009" name="Nature">
        <title>The Sorghum bicolor genome and the diversification of grasses.</title>
        <authorList>
            <person name="Paterson A.H."/>
            <person name="Bowers J.E."/>
            <person name="Bruggmann R."/>
            <person name="Dubchak I."/>
            <person name="Grimwood J."/>
            <person name="Gundlach H."/>
            <person name="Haberer G."/>
            <person name="Hellsten U."/>
            <person name="Mitros T."/>
            <person name="Poliakov A."/>
            <person name="Schmutz J."/>
            <person name="Spannagl M."/>
            <person name="Tang H."/>
            <person name="Wang X."/>
            <person name="Wicker T."/>
            <person name="Bharti A.K."/>
            <person name="Chapman J."/>
            <person name="Feltus F.A."/>
            <person name="Gowik U."/>
            <person name="Grigoriev I.V."/>
            <person name="Lyons E."/>
            <person name="Maher C.A."/>
            <person name="Martis M."/>
            <person name="Narechania A."/>
            <person name="Otillar R.P."/>
            <person name="Penning B.W."/>
            <person name="Salamov A.A."/>
            <person name="Wang Y."/>
            <person name="Zhang L."/>
            <person name="Carpita N.C."/>
            <person name="Freeling M."/>
            <person name="Gingle A.R."/>
            <person name="Hash C.T."/>
            <person name="Keller B."/>
            <person name="Klein P."/>
            <person name="Kresovich S."/>
            <person name="McCann M.C."/>
            <person name="Ming R."/>
            <person name="Peterson D.G."/>
            <person name="Mehboob-ur-Rahman"/>
            <person name="Ware D."/>
            <person name="Westhoff P."/>
            <person name="Mayer K.F."/>
            <person name="Messing J."/>
            <person name="Rokhsar D.S."/>
        </authorList>
    </citation>
    <scope>NUCLEOTIDE SEQUENCE [LARGE SCALE GENOMIC DNA]</scope>
    <source>
        <strain evidence="2">cv. BTx623</strain>
    </source>
</reference>
<dbReference type="EMBL" id="CM000763">
    <property type="protein sequence ID" value="KXG31184.1"/>
    <property type="molecule type" value="Genomic_DNA"/>
</dbReference>
<protein>
    <submittedName>
        <fullName evidence="1">Uncharacterized protein</fullName>
    </submittedName>
</protein>
<gene>
    <name evidence="1" type="ORF">SORBI_3004G312900</name>
</gene>
<dbReference type="Gramene" id="KXG31184">
    <property type="protein sequence ID" value="KXG31184"/>
    <property type="gene ID" value="SORBI_3004G312900"/>
</dbReference>
<dbReference type="AlphaFoldDB" id="A0A194YSG6"/>
<proteinExistence type="predicted"/>
<accession>A0A194YSG6</accession>